<dbReference type="InterPro" id="IPR003439">
    <property type="entry name" value="ABC_transporter-like_ATP-bd"/>
</dbReference>
<dbReference type="AlphaFoldDB" id="A0AAP7GV13"/>
<dbReference type="InterPro" id="IPR017871">
    <property type="entry name" value="ABC_transporter-like_CS"/>
</dbReference>
<dbReference type="PROSITE" id="PS00211">
    <property type="entry name" value="ABC_TRANSPORTER_1"/>
    <property type="match status" value="1"/>
</dbReference>
<dbReference type="PANTHER" id="PTHR43394:SF1">
    <property type="entry name" value="ATP-BINDING CASSETTE SUB-FAMILY B MEMBER 10, MITOCHONDRIAL"/>
    <property type="match status" value="1"/>
</dbReference>
<feature type="transmembrane region" description="Helical" evidence="11">
    <location>
        <begin position="141"/>
        <end position="160"/>
    </location>
</feature>
<evidence type="ECO:0000256" key="4">
    <source>
        <dbReference type="ARBA" id="ARBA00022692"/>
    </source>
</evidence>
<dbReference type="SUPFAM" id="SSF52540">
    <property type="entry name" value="P-loop containing nucleoside triphosphate hydrolases"/>
    <property type="match status" value="1"/>
</dbReference>
<name>A0AAP7GV13_STEMA</name>
<dbReference type="InterPro" id="IPR027417">
    <property type="entry name" value="P-loop_NTPase"/>
</dbReference>
<dbReference type="NCBIfam" id="TIGR02203">
    <property type="entry name" value="MsbA_lipidA"/>
    <property type="match status" value="1"/>
</dbReference>
<dbReference type="Gene3D" id="3.40.50.300">
    <property type="entry name" value="P-loop containing nucleotide triphosphate hydrolases"/>
    <property type="match status" value="1"/>
</dbReference>
<evidence type="ECO:0000256" key="6">
    <source>
        <dbReference type="ARBA" id="ARBA00022840"/>
    </source>
</evidence>
<comment type="subcellular location">
    <subcellularLocation>
        <location evidence="1">Cell membrane</location>
        <topology evidence="1">Multi-pass membrane protein</topology>
    </subcellularLocation>
</comment>
<keyword evidence="7" id="KW-1278">Translocase</keyword>
<dbReference type="RefSeq" id="WP_053519964.1">
    <property type="nucleotide sequence ID" value="NZ_CAXOQU010000004.1"/>
</dbReference>
<evidence type="ECO:0000256" key="9">
    <source>
        <dbReference type="ARBA" id="ARBA00023055"/>
    </source>
</evidence>
<accession>A0AAP7GV13</accession>
<keyword evidence="6" id="KW-0067">ATP-binding</keyword>
<dbReference type="InterPro" id="IPR036640">
    <property type="entry name" value="ABC1_TM_sf"/>
</dbReference>
<evidence type="ECO:0000256" key="7">
    <source>
        <dbReference type="ARBA" id="ARBA00022967"/>
    </source>
</evidence>
<evidence type="ECO:0000313" key="14">
    <source>
        <dbReference type="EMBL" id="OBU63405.1"/>
    </source>
</evidence>
<dbReference type="Pfam" id="PF00664">
    <property type="entry name" value="ABC_membrane"/>
    <property type="match status" value="1"/>
</dbReference>
<dbReference type="GO" id="GO:0016887">
    <property type="term" value="F:ATP hydrolysis activity"/>
    <property type="evidence" value="ECO:0007669"/>
    <property type="project" value="InterPro"/>
</dbReference>
<dbReference type="Proteomes" id="UP000092125">
    <property type="component" value="Unassembled WGS sequence"/>
</dbReference>
<dbReference type="GO" id="GO:0015421">
    <property type="term" value="F:ABC-type oligopeptide transporter activity"/>
    <property type="evidence" value="ECO:0007669"/>
    <property type="project" value="TreeGrafter"/>
</dbReference>
<feature type="transmembrane region" description="Helical" evidence="11">
    <location>
        <begin position="166"/>
        <end position="185"/>
    </location>
</feature>
<evidence type="ECO:0000256" key="2">
    <source>
        <dbReference type="ARBA" id="ARBA00022448"/>
    </source>
</evidence>
<evidence type="ECO:0000259" key="12">
    <source>
        <dbReference type="PROSITE" id="PS50893"/>
    </source>
</evidence>
<dbReference type="SUPFAM" id="SSF90123">
    <property type="entry name" value="ABC transporter transmembrane region"/>
    <property type="match status" value="1"/>
</dbReference>
<feature type="transmembrane region" description="Helical" evidence="11">
    <location>
        <begin position="63"/>
        <end position="83"/>
    </location>
</feature>
<evidence type="ECO:0000256" key="10">
    <source>
        <dbReference type="ARBA" id="ARBA00023136"/>
    </source>
</evidence>
<evidence type="ECO:0000256" key="5">
    <source>
        <dbReference type="ARBA" id="ARBA00022741"/>
    </source>
</evidence>
<reference evidence="14 15" key="1">
    <citation type="submission" date="2016-05" db="EMBL/GenBank/DDBJ databases">
        <title>Draft Genome Sequences of Stenotrophomonas maltophilia Strains Sm32COP, Sm41DVV, Sm46PAILV, SmF3, SmF22, SmSOFb1 and SmCVFa1, Isolated from Different Manures, in France.</title>
        <authorList>
            <person name="Nazaret S."/>
            <person name="Bodilis J."/>
        </authorList>
    </citation>
    <scope>NUCLEOTIDE SEQUENCE [LARGE SCALE GENOMIC DNA]</scope>
    <source>
        <strain evidence="14 15">Sm41DVV</strain>
    </source>
</reference>
<proteinExistence type="predicted"/>
<sequence length="582" mass="64292">MSSKHAPVWPIYKRLLGYTRAYWVFMVAAVIAMVVEALAGYHFTKLMEPLVNRGFVNPEPRMAVILPLTILGLFLMRSLATWVSDYTLAKTGRSVVRDLREQVLQKYLHLPSSHFDNEATPVMVSRLNFDTEQVTQASADALKTVVADTLTIIAMLVVMLQMSVKVTLAMLLVVPLIGGIVSYVGKRYRRISRGIQDGMGTMAQTAEQSLAAQQEVKVHGTQAHEIARYSRLANRMLALNMKVEVTRAAASSVVQFLAALALAVIVWVSTREALAGKLNAGQFMGLMTSMMAIIPSLRRLTSVQTSISRGVAAAERLFGIIDMPVERDDGTHVVQRVRGELSFEHVMLRYREDSGIALDDISFVARPGTVTAIVGRSGSGKTSLIRLVPRFYEPNGGVIRLDGVPLDDYPLADLRRQVAIVGQKVMLFDDTIAANIAYGMDATDEQIRAAAEAANAWEFIARMPQQLQTPVGENGALLSGGQRQRLAIARAILRDAPILILDEATAALDNESERLVQDALQRLMPERTTLVIAHRLSTIEHADQVLVMDHGRIVERGTHHELLAMGGLYQHLHSMQFRERQD</sequence>
<dbReference type="PANTHER" id="PTHR43394">
    <property type="entry name" value="ATP-DEPENDENT PERMEASE MDL1, MITOCHONDRIAL"/>
    <property type="match status" value="1"/>
</dbReference>
<feature type="domain" description="ABC transmembrane type-1" evidence="13">
    <location>
        <begin position="27"/>
        <end position="309"/>
    </location>
</feature>
<feature type="transmembrane region" description="Helical" evidence="11">
    <location>
        <begin position="245"/>
        <end position="268"/>
    </location>
</feature>
<keyword evidence="4 11" id="KW-0812">Transmembrane</keyword>
<keyword evidence="10 11" id="KW-0472">Membrane</keyword>
<evidence type="ECO:0000313" key="15">
    <source>
        <dbReference type="Proteomes" id="UP000092125"/>
    </source>
</evidence>
<feature type="transmembrane region" description="Helical" evidence="11">
    <location>
        <begin position="21"/>
        <end position="43"/>
    </location>
</feature>
<comment type="caution">
    <text evidence="14">The sequence shown here is derived from an EMBL/GenBank/DDBJ whole genome shotgun (WGS) entry which is preliminary data.</text>
</comment>
<dbReference type="InterPro" id="IPR011917">
    <property type="entry name" value="ABC_transpr_lipidA"/>
</dbReference>
<dbReference type="SMART" id="SM00382">
    <property type="entry name" value="AAA"/>
    <property type="match status" value="1"/>
</dbReference>
<dbReference type="GO" id="GO:0005886">
    <property type="term" value="C:plasma membrane"/>
    <property type="evidence" value="ECO:0007669"/>
    <property type="project" value="UniProtKB-SubCell"/>
</dbReference>
<keyword evidence="5" id="KW-0547">Nucleotide-binding</keyword>
<organism evidence="14 15">
    <name type="scientific">Stenotrophomonas maltophilia</name>
    <name type="common">Pseudomonas maltophilia</name>
    <name type="synonym">Xanthomonas maltophilia</name>
    <dbReference type="NCBI Taxonomy" id="40324"/>
    <lineage>
        <taxon>Bacteria</taxon>
        <taxon>Pseudomonadati</taxon>
        <taxon>Pseudomonadota</taxon>
        <taxon>Gammaproteobacteria</taxon>
        <taxon>Lysobacterales</taxon>
        <taxon>Lysobacteraceae</taxon>
        <taxon>Stenotrophomonas</taxon>
        <taxon>Stenotrophomonas maltophilia group</taxon>
    </lineage>
</organism>
<keyword evidence="3" id="KW-1003">Cell membrane</keyword>
<keyword evidence="9" id="KW-0445">Lipid transport</keyword>
<dbReference type="InterPro" id="IPR003593">
    <property type="entry name" value="AAA+_ATPase"/>
</dbReference>
<dbReference type="InterPro" id="IPR011527">
    <property type="entry name" value="ABC1_TM_dom"/>
</dbReference>
<dbReference type="InterPro" id="IPR039421">
    <property type="entry name" value="Type_1_exporter"/>
</dbReference>
<dbReference type="Pfam" id="PF00005">
    <property type="entry name" value="ABC_tran"/>
    <property type="match status" value="1"/>
</dbReference>
<evidence type="ECO:0000256" key="11">
    <source>
        <dbReference type="SAM" id="Phobius"/>
    </source>
</evidence>
<evidence type="ECO:0000259" key="13">
    <source>
        <dbReference type="PROSITE" id="PS50929"/>
    </source>
</evidence>
<protein>
    <submittedName>
        <fullName evidence="14">Lipid A export permease/ATP-binding protein MsbA</fullName>
    </submittedName>
</protein>
<keyword evidence="2" id="KW-0813">Transport</keyword>
<keyword evidence="8 11" id="KW-1133">Transmembrane helix</keyword>
<dbReference type="Gene3D" id="1.20.1560.10">
    <property type="entry name" value="ABC transporter type 1, transmembrane domain"/>
    <property type="match status" value="1"/>
</dbReference>
<dbReference type="PROSITE" id="PS50929">
    <property type="entry name" value="ABC_TM1F"/>
    <property type="match status" value="1"/>
</dbReference>
<dbReference type="FunFam" id="3.40.50.300:FF:000221">
    <property type="entry name" value="Multidrug ABC transporter ATP-binding protein"/>
    <property type="match status" value="1"/>
</dbReference>
<dbReference type="GO" id="GO:0005524">
    <property type="term" value="F:ATP binding"/>
    <property type="evidence" value="ECO:0007669"/>
    <property type="project" value="UniProtKB-KW"/>
</dbReference>
<dbReference type="CDD" id="cd18552">
    <property type="entry name" value="ABC_6TM_MsbA_like"/>
    <property type="match status" value="1"/>
</dbReference>
<gene>
    <name evidence="14" type="ORF">A9K56_01485</name>
</gene>
<dbReference type="PROSITE" id="PS50893">
    <property type="entry name" value="ABC_TRANSPORTER_2"/>
    <property type="match status" value="1"/>
</dbReference>
<dbReference type="GO" id="GO:0034040">
    <property type="term" value="F:ATPase-coupled lipid transmembrane transporter activity"/>
    <property type="evidence" value="ECO:0007669"/>
    <property type="project" value="InterPro"/>
</dbReference>
<evidence type="ECO:0000256" key="3">
    <source>
        <dbReference type="ARBA" id="ARBA00022475"/>
    </source>
</evidence>
<feature type="domain" description="ABC transporter" evidence="12">
    <location>
        <begin position="341"/>
        <end position="575"/>
    </location>
</feature>
<dbReference type="EMBL" id="LYVI01000001">
    <property type="protein sequence ID" value="OBU63405.1"/>
    <property type="molecule type" value="Genomic_DNA"/>
</dbReference>
<evidence type="ECO:0000256" key="8">
    <source>
        <dbReference type="ARBA" id="ARBA00022989"/>
    </source>
</evidence>
<evidence type="ECO:0000256" key="1">
    <source>
        <dbReference type="ARBA" id="ARBA00004651"/>
    </source>
</evidence>